<evidence type="ECO:0000313" key="1">
    <source>
        <dbReference type="EMBL" id="AAO03767.1"/>
    </source>
</evidence>
<dbReference type="Proteomes" id="UP000001411">
    <property type="component" value="Chromosome"/>
</dbReference>
<dbReference type="InterPro" id="IPR043148">
    <property type="entry name" value="TagF_C"/>
</dbReference>
<organism evidence="1 2">
    <name type="scientific">Staphylococcus epidermidis (strain ATCC 12228 / FDA PCI 1200)</name>
    <dbReference type="NCBI Taxonomy" id="176280"/>
    <lineage>
        <taxon>Bacteria</taxon>
        <taxon>Bacillati</taxon>
        <taxon>Bacillota</taxon>
        <taxon>Bacilli</taxon>
        <taxon>Bacillales</taxon>
        <taxon>Staphylococcaceae</taxon>
        <taxon>Staphylococcus</taxon>
    </lineage>
</organism>
<dbReference type="InterPro" id="IPR007554">
    <property type="entry name" value="Glycerophosphate_synth"/>
</dbReference>
<sequence>MLKINFFNKEYGVLKSQNYERISLELLNKHYHITENDFKNKDYCLDKFNSKDILIGSFQSNNLDYYLHVKNKKLYLTPYINGDSPGSLNLNIKNSHHRFSIHKSKYSFIVKDTYFGDEIEINSDFFIPGRKSFINEVENGNQDPYIYIKFTCLNYAIFLEYTIAKKDFSFKTIKINVLTNSPLKFKFNSANNFTISSKKVSQKVKISAIKTLKSLNLAKGFNSSVQNSVLLKINSNFYIINNHNKKISITTDKTKELLYKNSTYTVKKYWGSLIIKGQIGYNTEIRPNTLLTREGIILSKLSWIDDTTFIAKVKIKNIRKLSNLHNTVFLGIDRIKLHALHYSFNEEQKVLLTFNSMNHAIIARKNAGKNLSLGNLSSLKIYNRWHKFKILIAKKYARLYRIFNKNKKINVYFEKEASKAVESGRYVFEKVLSQKQLKSKNVFILDKRSDQYHLMKNKYGNNIIDRFSFKNYLYVFLANHFISSELSNHVINTRIFNDSLNKKIKETPLYFLQHGILFMKPHDNPKTSGFHKKNMTNNIIKSVVSSDLEAHEFKIMGYNEFDMMKTGLPKLDKAYLNNDADKITYMPTWRPWEESEIINGNIKKTTYYKSILDVIKAFEKENMLNRLQIAAHNKFSQYMKNNFDKYQNIFIEDPTDTLTNSIIYITDISSIILDAAYRGAYPIFYWKEFDYIIEKHGGTSPVNPENAPGDVVYSEQDLVNIVKYIIRNDYKIPSRIKENYKKLNEFNDNQNTQRVVDILIEDNII</sequence>
<dbReference type="Gene3D" id="3.40.50.12580">
    <property type="match status" value="1"/>
</dbReference>
<dbReference type="OrthoDB" id="2033017at2"/>
<dbReference type="GO" id="GO:0016020">
    <property type="term" value="C:membrane"/>
    <property type="evidence" value="ECO:0007669"/>
    <property type="project" value="InterPro"/>
</dbReference>
<protein>
    <submittedName>
        <fullName evidence="1">Galactosamine-containing minor teichoic acid biosynthesis protein</fullName>
    </submittedName>
</protein>
<dbReference type="PATRIC" id="fig|176280.10.peg.156"/>
<proteinExistence type="predicted"/>
<reference evidence="1 2" key="1">
    <citation type="journal article" date="2003" name="Mol. Microbiol.">
        <title>Genome-based analysis of virulence genes in a non-biofilm-forming Staphylococcus epidermidis strain (ATCC 12228).</title>
        <authorList>
            <person name="Zhang Y.Q."/>
            <person name="Ren S.X."/>
            <person name="Li H.L."/>
            <person name="Wang Y.X."/>
            <person name="Fu G."/>
            <person name="Yang J."/>
            <person name="Qin Z.Q."/>
            <person name="Miao Y.G."/>
            <person name="Wang W.Y."/>
            <person name="Chen R.S."/>
            <person name="Shen Y."/>
            <person name="Chen Z."/>
            <person name="Yuan Z.H."/>
            <person name="Zhao G.P."/>
            <person name="Qu D."/>
            <person name="Danchin A."/>
            <person name="Wen Y.M."/>
        </authorList>
    </citation>
    <scope>NUCLEOTIDE SEQUENCE [LARGE SCALE GENOMIC DNA]</scope>
    <source>
        <strain evidence="2">ATCC 12228 / FDA PCI 1200</strain>
    </source>
</reference>
<gene>
    <name evidence="1" type="ordered locus">SE_0170</name>
</gene>
<dbReference type="AlphaFoldDB" id="A0A0H2VGZ3"/>
<dbReference type="EMBL" id="AE015929">
    <property type="protein sequence ID" value="AAO03767.1"/>
    <property type="molecule type" value="Genomic_DNA"/>
</dbReference>
<dbReference type="KEGG" id="sep:SE_0170"/>
<dbReference type="eggNOG" id="COG1887">
    <property type="taxonomic scope" value="Bacteria"/>
</dbReference>
<dbReference type="Pfam" id="PF04464">
    <property type="entry name" value="Glyphos_transf"/>
    <property type="match status" value="1"/>
</dbReference>
<name>A0A0H2VGZ3_STAES</name>
<accession>A0A0H2VGZ3</accession>
<dbReference type="RefSeq" id="WP_002469217.1">
    <property type="nucleotide sequence ID" value="NC_004461.1"/>
</dbReference>
<dbReference type="HOGENOM" id="CLU_362429_0_0_9"/>
<dbReference type="GO" id="GO:0047355">
    <property type="term" value="F:CDP-glycerol glycerophosphotransferase activity"/>
    <property type="evidence" value="ECO:0007669"/>
    <property type="project" value="InterPro"/>
</dbReference>
<evidence type="ECO:0000313" key="2">
    <source>
        <dbReference type="Proteomes" id="UP000001411"/>
    </source>
</evidence>